<reference evidence="2" key="3">
    <citation type="journal article" date="2021" name="Syst. Appl. Microbiol.">
        <title>Roseomonas hellenica sp. nov., isolated from roots of wild-growing Alkanna tinctoria.</title>
        <authorList>
            <person name="Rat A."/>
            <person name="Naranjo H.D."/>
            <person name="Lebbe L."/>
            <person name="Cnockaert M."/>
            <person name="Krigas N."/>
            <person name="Grigoriadou K."/>
            <person name="Maloupa E."/>
            <person name="Willems A."/>
        </authorList>
    </citation>
    <scope>NUCLEOTIDE SEQUENCE</scope>
    <source>
        <strain evidence="2">LMG 31161</strain>
    </source>
</reference>
<sequence length="308" mass="32377">MPTQSITLGSVSPQPLPVPGGQARITFTYTGNYTGTVNIVATPVGGGAPVVVGAVTVSQTSGNHTYTRIVALNTAGLDPRVDYTFTATGGGVTSNPVGPVDVIPCFAAGTLIATAQGEVPVERLRAGDLVVTAQGGPALQPVVWMGHSRIDIARHHDPRRVAPVLIAAGALAEGMPHRPLRVSPDHGIHIEGVLVPAGLLLNGSTIVQELWCPEVTYWHVELPAHVLVVSDGAVTESYLDEGNRAQFDNHGITLLFKDFAAEGAKARRGARACLPVLTEGEALERIRARLAARAEAERGEETQRRRSA</sequence>
<gene>
    <name evidence="3" type="ORF">GWK15_21180</name>
    <name evidence="2" type="ORF">GXW75_25275</name>
</gene>
<dbReference type="RefSeq" id="WP_168043389.1">
    <property type="nucleotide sequence ID" value="NZ_JAAEDK010000118.1"/>
</dbReference>
<evidence type="ECO:0000259" key="1">
    <source>
        <dbReference type="Pfam" id="PF13403"/>
    </source>
</evidence>
<comment type="caution">
    <text evidence="2">The sequence shown here is derived from an EMBL/GenBank/DDBJ whole genome shotgun (WGS) entry which is preliminary data.</text>
</comment>
<dbReference type="AlphaFoldDB" id="A0A9X9WQI2"/>
<reference evidence="3 4" key="2">
    <citation type="submission" date="2020-02" db="EMBL/GenBank/DDBJ databases">
        <authorList>
            <person name="Sun Q."/>
            <person name="Inoue M."/>
        </authorList>
    </citation>
    <scope>NUCLEOTIDE SEQUENCE [LARGE SCALE GENOMIC DNA]</scope>
    <source>
        <strain evidence="3 4">KCTC 22478</strain>
    </source>
</reference>
<evidence type="ECO:0000313" key="5">
    <source>
        <dbReference type="Proteomes" id="UP001138708"/>
    </source>
</evidence>
<accession>A0A9X9WQI2</accession>
<proteinExistence type="predicted"/>
<dbReference type="EMBL" id="JAAEDK010000118">
    <property type="protein sequence ID" value="MBR0662592.1"/>
    <property type="molecule type" value="Genomic_DNA"/>
</dbReference>
<name>A0A9X9WQI2_9PROT</name>
<dbReference type="SUPFAM" id="SSF51294">
    <property type="entry name" value="Hedgehog/intein (Hint) domain"/>
    <property type="match status" value="1"/>
</dbReference>
<reference evidence="2" key="1">
    <citation type="submission" date="2020-01" db="EMBL/GenBank/DDBJ databases">
        <authorList>
            <person name="Rat A."/>
        </authorList>
    </citation>
    <scope>NUCLEOTIDE SEQUENCE</scope>
    <source>
        <strain evidence="2">LMG 31161</strain>
    </source>
</reference>
<organism evidence="2 5">
    <name type="scientific">Neoroseomonas oryzicola</name>
    <dbReference type="NCBI Taxonomy" id="535904"/>
    <lineage>
        <taxon>Bacteria</taxon>
        <taxon>Pseudomonadati</taxon>
        <taxon>Pseudomonadota</taxon>
        <taxon>Alphaproteobacteria</taxon>
        <taxon>Acetobacterales</taxon>
        <taxon>Acetobacteraceae</taxon>
        <taxon>Neoroseomonas</taxon>
    </lineage>
</organism>
<dbReference type="EMBL" id="JAAVUP010000010">
    <property type="protein sequence ID" value="NKE19483.1"/>
    <property type="molecule type" value="Genomic_DNA"/>
</dbReference>
<dbReference type="Proteomes" id="UP001138708">
    <property type="component" value="Unassembled WGS sequence"/>
</dbReference>
<feature type="domain" description="Hedgehog/Intein (Hint)" evidence="1">
    <location>
        <begin position="104"/>
        <end position="240"/>
    </location>
</feature>
<evidence type="ECO:0000313" key="3">
    <source>
        <dbReference type="EMBL" id="NKE19483.1"/>
    </source>
</evidence>
<dbReference type="Pfam" id="PF13403">
    <property type="entry name" value="Hint_2"/>
    <property type="match status" value="1"/>
</dbReference>
<dbReference type="Gene3D" id="2.170.16.10">
    <property type="entry name" value="Hedgehog/Intein (Hint) domain"/>
    <property type="match status" value="1"/>
</dbReference>
<dbReference type="Proteomes" id="UP000746741">
    <property type="component" value="Unassembled WGS sequence"/>
</dbReference>
<evidence type="ECO:0000313" key="4">
    <source>
        <dbReference type="Proteomes" id="UP000746741"/>
    </source>
</evidence>
<keyword evidence="4" id="KW-1185">Reference proteome</keyword>
<evidence type="ECO:0000313" key="2">
    <source>
        <dbReference type="EMBL" id="MBR0662592.1"/>
    </source>
</evidence>
<protein>
    <submittedName>
        <fullName evidence="2">Hint domain-containing protein</fullName>
    </submittedName>
</protein>
<dbReference type="InterPro" id="IPR036844">
    <property type="entry name" value="Hint_dom_sf"/>
</dbReference>
<dbReference type="InterPro" id="IPR028992">
    <property type="entry name" value="Hedgehog/Intein_dom"/>
</dbReference>